<dbReference type="AlphaFoldDB" id="A0A1D8N6G1"/>
<dbReference type="EMBL" id="CP017554">
    <property type="protein sequence ID" value="AOW01217.1"/>
    <property type="molecule type" value="Genomic_DNA"/>
</dbReference>
<dbReference type="VEuPathDB" id="FungiDB:YALI1_B06089g"/>
<proteinExistence type="predicted"/>
<dbReference type="Proteomes" id="UP000182444">
    <property type="component" value="Chromosome 1B"/>
</dbReference>
<gene>
    <name evidence="1" type="ORF">YALI1_B06089g</name>
</gene>
<dbReference type="RefSeq" id="XP_068138076.1">
    <property type="nucleotide sequence ID" value="XM_068281975.1"/>
</dbReference>
<protein>
    <submittedName>
        <fullName evidence="1">Uncharacterized protein</fullName>
    </submittedName>
</protein>
<evidence type="ECO:0000313" key="1">
    <source>
        <dbReference type="EMBL" id="AOW01217.1"/>
    </source>
</evidence>
<name>A0A1D8N6G1_YARLL</name>
<accession>A0A1D8N6G1</accession>
<dbReference type="GeneID" id="94582635"/>
<sequence length="157" mass="18085">MAPNQPLKSPIVFSRCHHSIIASISANLFLDPPLFTVGSKLFGFCPLSACISFFFFPESTPRLLGIFFWQPCMCLCVAQCWKNCGSVEAHLLITEMLFARRRTSAFDQRSRDGDRQVRGGLRKIRPFLIHFTNFLKVMSHESNFFSVFLLVFYSRIY</sequence>
<organism evidence="1 2">
    <name type="scientific">Yarrowia lipolytica</name>
    <name type="common">Candida lipolytica</name>
    <dbReference type="NCBI Taxonomy" id="4952"/>
    <lineage>
        <taxon>Eukaryota</taxon>
        <taxon>Fungi</taxon>
        <taxon>Dikarya</taxon>
        <taxon>Ascomycota</taxon>
        <taxon>Saccharomycotina</taxon>
        <taxon>Dipodascomycetes</taxon>
        <taxon>Dipodascales</taxon>
        <taxon>Dipodascales incertae sedis</taxon>
        <taxon>Yarrowia</taxon>
    </lineage>
</organism>
<reference evidence="1 2" key="1">
    <citation type="journal article" date="2016" name="PLoS ONE">
        <title>Sequence Assembly of Yarrowia lipolytica Strain W29/CLIB89 Shows Transposable Element Diversity.</title>
        <authorList>
            <person name="Magnan C."/>
            <person name="Yu J."/>
            <person name="Chang I."/>
            <person name="Jahn E."/>
            <person name="Kanomata Y."/>
            <person name="Wu J."/>
            <person name="Zeller M."/>
            <person name="Oakes M."/>
            <person name="Baldi P."/>
            <person name="Sandmeyer S."/>
        </authorList>
    </citation>
    <scope>NUCLEOTIDE SEQUENCE [LARGE SCALE GENOMIC DNA]</scope>
    <source>
        <strain evidence="2">CLIB89(W29)</strain>
    </source>
</reference>
<evidence type="ECO:0000313" key="2">
    <source>
        <dbReference type="Proteomes" id="UP000182444"/>
    </source>
</evidence>